<comment type="caution">
    <text evidence="6">The sequence shown here is derived from an EMBL/GenBank/DDBJ whole genome shotgun (WGS) entry which is preliminary data.</text>
</comment>
<dbReference type="RefSeq" id="WP_002491917.1">
    <property type="nucleotide sequence ID" value="NZ_AP021848.1"/>
</dbReference>
<name>A0A4Q9W8Y3_STALU</name>
<dbReference type="InterPro" id="IPR017221">
    <property type="entry name" value="DUF34/NIF3_bac"/>
</dbReference>
<dbReference type="Gene3D" id="3.30.70.120">
    <property type="match status" value="1"/>
</dbReference>
<protein>
    <recommendedName>
        <fullName evidence="2 4">GTP cyclohydrolase 1 type 2 homolog</fullName>
    </recommendedName>
</protein>
<dbReference type="FunFam" id="3.40.1390.30:FF:000001">
    <property type="entry name" value="GTP cyclohydrolase 1 type 2"/>
    <property type="match status" value="1"/>
</dbReference>
<proteinExistence type="inferred from homology"/>
<dbReference type="InterPro" id="IPR002678">
    <property type="entry name" value="DUF34/NIF3"/>
</dbReference>
<accession>A0A4Q9W8Y3</accession>
<dbReference type="Pfam" id="PF01784">
    <property type="entry name" value="DUF34_NIF3"/>
    <property type="match status" value="1"/>
</dbReference>
<keyword evidence="3 4" id="KW-0479">Metal-binding</keyword>
<comment type="similarity">
    <text evidence="1 4">Belongs to the GTP cyclohydrolase I type 2/NIF3 family.</text>
</comment>
<feature type="binding site" evidence="5">
    <location>
        <position position="326"/>
    </location>
    <ligand>
        <name>a divalent metal cation</name>
        <dbReference type="ChEBI" id="CHEBI:60240"/>
        <label>1</label>
    </ligand>
</feature>
<feature type="binding site" evidence="5">
    <location>
        <position position="65"/>
    </location>
    <ligand>
        <name>a divalent metal cation</name>
        <dbReference type="ChEBI" id="CHEBI:60240"/>
        <label>1</label>
    </ligand>
</feature>
<dbReference type="InterPro" id="IPR036069">
    <property type="entry name" value="DUF34/NIF3_sf"/>
</dbReference>
<dbReference type="PANTHER" id="PTHR13799:SF14">
    <property type="entry name" value="GTP CYCLOHYDROLASE 1 TYPE 2 HOMOLOG"/>
    <property type="match status" value="1"/>
</dbReference>
<sequence length="366" mass="41404">MKIDELMQIIEKHVPLKTAESWDNVGLLIGDKHTKMTGILTALDCTNEVVEEALTKEINTIICHHPLIFKGLTSITDDGYGRLIRKIIQHDIQVIALHTNLDHYYKGVNAMLATKLKLQDIEILVPQTTTYYKVQTFIPEEHLEQFKRQISKAGLAQEGNYEYCFFESKGTGQFKPVGEANPFIGKIDHIEYVNEVKLEFMIQSQQRKLAEHLIQQYHPYETPVYDFIELSKEADSGLGMIGNLATPQNIKDFIQETKSTLAIPSLRYAGKPDITISRVAIIGGSGIGFEHVAFQRGADIFVTGDVKHHDALDAKTEGMNILDINHYSEYVMKDGLKQLLSDWLTDHDADITISSSSINTDPFQYY</sequence>
<evidence type="ECO:0000313" key="7">
    <source>
        <dbReference type="Proteomes" id="UP000293637"/>
    </source>
</evidence>
<dbReference type="PANTHER" id="PTHR13799">
    <property type="entry name" value="NGG1 INTERACTING FACTOR 3"/>
    <property type="match status" value="1"/>
</dbReference>
<feature type="binding site" evidence="5">
    <location>
        <position position="329"/>
    </location>
    <ligand>
        <name>a divalent metal cation</name>
        <dbReference type="ChEBI" id="CHEBI:60240"/>
        <label>1</label>
    </ligand>
</feature>
<evidence type="ECO:0000256" key="3">
    <source>
        <dbReference type="ARBA" id="ARBA00022723"/>
    </source>
</evidence>
<reference evidence="6 7" key="1">
    <citation type="journal article" date="2019" name="Sci. Transl. Med.">
        <title>Quorum sensing between bacterial species on the skin protects against epidermal injury in atopic dermatitis.</title>
        <authorList>
            <person name="Williams M.R."/>
        </authorList>
    </citation>
    <scope>NUCLEOTIDE SEQUENCE [LARGE SCALE GENOMIC DNA]</scope>
    <source>
        <strain evidence="6 7">E7</strain>
    </source>
</reference>
<dbReference type="EMBL" id="SCHB01000009">
    <property type="protein sequence ID" value="TBW70638.1"/>
    <property type="molecule type" value="Genomic_DNA"/>
</dbReference>
<feature type="binding site" evidence="5">
    <location>
        <position position="64"/>
    </location>
    <ligand>
        <name>a divalent metal cation</name>
        <dbReference type="ChEBI" id="CHEBI:60240"/>
        <label>2</label>
    </ligand>
</feature>
<gene>
    <name evidence="6" type="ORF">EQ812_11290</name>
</gene>
<evidence type="ECO:0000256" key="5">
    <source>
        <dbReference type="PIRSR" id="PIRSR602678-1"/>
    </source>
</evidence>
<evidence type="ECO:0000313" key="6">
    <source>
        <dbReference type="EMBL" id="TBW70638.1"/>
    </source>
</evidence>
<evidence type="ECO:0000256" key="1">
    <source>
        <dbReference type="ARBA" id="ARBA00006964"/>
    </source>
</evidence>
<dbReference type="PIRSF" id="PIRSF037489">
    <property type="entry name" value="UCP037489_NIF3_YqfO"/>
    <property type="match status" value="1"/>
</dbReference>
<dbReference type="SUPFAM" id="SSF102705">
    <property type="entry name" value="NIF3 (NGG1p interacting factor 3)-like"/>
    <property type="match status" value="1"/>
</dbReference>
<dbReference type="InterPro" id="IPR015867">
    <property type="entry name" value="N-reg_PII/ATP_PRibTrfase_C"/>
</dbReference>
<feature type="binding site" evidence="5">
    <location>
        <position position="102"/>
    </location>
    <ligand>
        <name>a divalent metal cation</name>
        <dbReference type="ChEBI" id="CHEBI:60240"/>
        <label>1</label>
    </ligand>
</feature>
<evidence type="ECO:0000256" key="4">
    <source>
        <dbReference type="PIRNR" id="PIRNR037489"/>
    </source>
</evidence>
<dbReference type="Gene3D" id="3.40.1390.30">
    <property type="entry name" value="NIF3 (NGG1p interacting factor 3)-like"/>
    <property type="match status" value="1"/>
</dbReference>
<dbReference type="Proteomes" id="UP000293637">
    <property type="component" value="Unassembled WGS sequence"/>
</dbReference>
<dbReference type="GeneID" id="58089647"/>
<organism evidence="6 7">
    <name type="scientific">Staphylococcus lugdunensis</name>
    <dbReference type="NCBI Taxonomy" id="28035"/>
    <lineage>
        <taxon>Bacteria</taxon>
        <taxon>Bacillati</taxon>
        <taxon>Bacillota</taxon>
        <taxon>Bacilli</taxon>
        <taxon>Bacillales</taxon>
        <taxon>Staphylococcaceae</taxon>
        <taxon>Staphylococcus</taxon>
    </lineage>
</organism>
<dbReference type="GO" id="GO:0005737">
    <property type="term" value="C:cytoplasm"/>
    <property type="evidence" value="ECO:0007669"/>
    <property type="project" value="TreeGrafter"/>
</dbReference>
<dbReference type="AlphaFoldDB" id="A0A4Q9W8Y3"/>
<dbReference type="GO" id="GO:0046872">
    <property type="term" value="F:metal ion binding"/>
    <property type="evidence" value="ECO:0007669"/>
    <property type="project" value="UniProtKB-UniRule"/>
</dbReference>
<dbReference type="FunFam" id="3.30.70.120:FF:000006">
    <property type="entry name" value="GTP cyclohydrolase 1 type 2 homolog"/>
    <property type="match status" value="1"/>
</dbReference>
<dbReference type="NCBIfam" id="TIGR00486">
    <property type="entry name" value="YbgI_SA1388"/>
    <property type="match status" value="1"/>
</dbReference>
<evidence type="ECO:0000256" key="2">
    <source>
        <dbReference type="ARBA" id="ARBA00022112"/>
    </source>
</evidence>